<dbReference type="Proteomes" id="UP001162031">
    <property type="component" value="Unassembled WGS sequence"/>
</dbReference>
<dbReference type="PROSITE" id="PS51283">
    <property type="entry name" value="DUSP"/>
    <property type="match status" value="1"/>
</dbReference>
<dbReference type="Gene3D" id="3.40.50.300">
    <property type="entry name" value="P-loop containing nucleotide triphosphate hydrolases"/>
    <property type="match status" value="1"/>
</dbReference>
<evidence type="ECO:0000256" key="1">
    <source>
        <dbReference type="ARBA" id="ARBA00010322"/>
    </source>
</evidence>
<feature type="compositionally biased region" description="Pro residues" evidence="4">
    <location>
        <begin position="494"/>
        <end position="506"/>
    </location>
</feature>
<feature type="domain" description="DUSP" evidence="5">
    <location>
        <begin position="516"/>
        <end position="618"/>
    </location>
</feature>
<dbReference type="GO" id="GO:0016887">
    <property type="term" value="F:ATP hydrolysis activity"/>
    <property type="evidence" value="ECO:0007669"/>
    <property type="project" value="InterPro"/>
</dbReference>
<feature type="compositionally biased region" description="Low complexity" evidence="4">
    <location>
        <begin position="507"/>
        <end position="516"/>
    </location>
</feature>
<evidence type="ECO:0000313" key="6">
    <source>
        <dbReference type="EMBL" id="CAI5719946.1"/>
    </source>
</evidence>
<accession>A0AAV0TGC5</accession>
<feature type="region of interest" description="Disordered" evidence="4">
    <location>
        <begin position="731"/>
        <end position="768"/>
    </location>
</feature>
<dbReference type="Pfam" id="PF03969">
    <property type="entry name" value="AFG1_ATPase"/>
    <property type="match status" value="1"/>
</dbReference>
<dbReference type="InterPro" id="IPR006615">
    <property type="entry name" value="Pept_C19_DUSP"/>
</dbReference>
<dbReference type="EMBL" id="CANTFL010000254">
    <property type="protein sequence ID" value="CAI5719946.1"/>
    <property type="molecule type" value="Genomic_DNA"/>
</dbReference>
<dbReference type="Gene3D" id="3.30.2230.10">
    <property type="entry name" value="DUSP-like"/>
    <property type="match status" value="1"/>
</dbReference>
<organism evidence="6 7">
    <name type="scientific">Hyaloperonospora brassicae</name>
    <name type="common">Brassica downy mildew</name>
    <name type="synonym">Peronospora brassicae</name>
    <dbReference type="NCBI Taxonomy" id="162125"/>
    <lineage>
        <taxon>Eukaryota</taxon>
        <taxon>Sar</taxon>
        <taxon>Stramenopiles</taxon>
        <taxon>Oomycota</taxon>
        <taxon>Peronosporomycetes</taxon>
        <taxon>Peronosporales</taxon>
        <taxon>Peronosporaceae</taxon>
        <taxon>Hyaloperonospora</taxon>
    </lineage>
</organism>
<dbReference type="GO" id="GO:0005524">
    <property type="term" value="F:ATP binding"/>
    <property type="evidence" value="ECO:0007669"/>
    <property type="project" value="UniProtKB-KW"/>
</dbReference>
<dbReference type="PANTHER" id="PTHR12169:SF6">
    <property type="entry name" value="AFG1-LIKE ATPASE"/>
    <property type="match status" value="1"/>
</dbReference>
<dbReference type="InterPro" id="IPR035927">
    <property type="entry name" value="DUSP-like_sf"/>
</dbReference>
<evidence type="ECO:0000313" key="7">
    <source>
        <dbReference type="Proteomes" id="UP001162031"/>
    </source>
</evidence>
<evidence type="ECO:0000259" key="5">
    <source>
        <dbReference type="PROSITE" id="PS51283"/>
    </source>
</evidence>
<dbReference type="GO" id="GO:0004843">
    <property type="term" value="F:cysteine-type deubiquitinase activity"/>
    <property type="evidence" value="ECO:0007669"/>
    <property type="project" value="InterPro"/>
</dbReference>
<dbReference type="GO" id="GO:0005739">
    <property type="term" value="C:mitochondrion"/>
    <property type="evidence" value="ECO:0007669"/>
    <property type="project" value="TreeGrafter"/>
</dbReference>
<sequence length="768" mass="87437">MRFSTHHFRSHVYRTRSSIVTSFSTSPHVQTPSEAYNALVHHKRLEFDGHQVALVRRYFDKLHTQLIDYKLPVSEFPNTEKEAPKTKEVDFKSVVKIPRGLYLYGGVGTGKSLLLDLFFRTANVQRKRRVHFNDFMMDLHRRLAREKTREAIPDPSRPPEHWMGSHSRDVVVQVAQEMADESHLLCFDEFQVTDVADALIMRKVFGVLFQRGVVMVATSNTPPQDLYKDGTNREYFMPFLDQLARHTKVLSMNSEIDYRLLCEPFDRERTFLTPLSASTRREMDQLYHELLADEARDSRDNNVQDELLHVPVMMGRTLDIRGSLKRGVCRASFDALCGTERGAADYKAIAERFHTVMLDDVPMLSMAQHDPARRFIVLVDELYEHRTQLVLSTEAAVPREIFSFDDQSVQAASTTSEAQANKQEAMRMDNKAVGVPTSSCDAPGGAPSGPLDTRNLVALKDLKIAFKRAVSRLHEMQSTRGSERPLQQLLSTQPPSPPRTPSPAPPLSSSLPPSALRRQQERDVILSFDAHPLGRHEAYFLLATKWLNTWTAYVCDATATSARPGPIDNSSLVDPMAYRVQPHLQPTVDYRGVSPQVYALFAELYGPSVNDTVQQFLVRYTMDLYAPPVLIDDVRAMLRVPAVRARAVVTAEVTATWPLEEGRDDSMVLETGLRPRDRDDETWAYKCCCRCAYLVPCLYRVLGGGPTYEEETRDKRRWRDYVCCSRRVRSRNEGHERTHRRRRVNGTEDESSDEESGGRDEETSGLLA</sequence>
<evidence type="ECO:0000256" key="4">
    <source>
        <dbReference type="SAM" id="MobiDB-lite"/>
    </source>
</evidence>
<reference evidence="6" key="1">
    <citation type="submission" date="2022-12" db="EMBL/GenBank/DDBJ databases">
        <authorList>
            <person name="Webb A."/>
        </authorList>
    </citation>
    <scope>NUCLEOTIDE SEQUENCE</scope>
    <source>
        <strain evidence="6">Hp1</strain>
    </source>
</reference>
<gene>
    <name evidence="6" type="ORF">HBR001_LOCUS2290</name>
</gene>
<evidence type="ECO:0000256" key="3">
    <source>
        <dbReference type="ARBA" id="ARBA00022840"/>
    </source>
</evidence>
<name>A0AAV0TGC5_HYABA</name>
<feature type="compositionally biased region" description="Low complexity" evidence="4">
    <location>
        <begin position="484"/>
        <end position="493"/>
    </location>
</feature>
<dbReference type="PANTHER" id="PTHR12169">
    <property type="entry name" value="ATPASE N2B"/>
    <property type="match status" value="1"/>
</dbReference>
<proteinExistence type="inferred from homology"/>
<comment type="caution">
    <text evidence="6">The sequence shown here is derived from an EMBL/GenBank/DDBJ whole genome shotgun (WGS) entry which is preliminary data.</text>
</comment>
<feature type="region of interest" description="Disordered" evidence="4">
    <location>
        <begin position="475"/>
        <end position="516"/>
    </location>
</feature>
<dbReference type="InterPro" id="IPR005654">
    <property type="entry name" value="ATPase_AFG1-like"/>
</dbReference>
<keyword evidence="2" id="KW-0547">Nucleotide-binding</keyword>
<dbReference type="AlphaFoldDB" id="A0AAV0TGC5"/>
<dbReference type="Pfam" id="PF06337">
    <property type="entry name" value="DUSP"/>
    <property type="match status" value="1"/>
</dbReference>
<keyword evidence="3" id="KW-0067">ATP-binding</keyword>
<dbReference type="SUPFAM" id="SSF52540">
    <property type="entry name" value="P-loop containing nucleoside triphosphate hydrolases"/>
    <property type="match status" value="1"/>
</dbReference>
<evidence type="ECO:0000256" key="2">
    <source>
        <dbReference type="ARBA" id="ARBA00022741"/>
    </source>
</evidence>
<dbReference type="InterPro" id="IPR027417">
    <property type="entry name" value="P-loop_NTPase"/>
</dbReference>
<comment type="similarity">
    <text evidence="1">Belongs to the AFG1 ATPase family.</text>
</comment>
<dbReference type="NCBIfam" id="NF040713">
    <property type="entry name" value="ZapE"/>
    <property type="match status" value="1"/>
</dbReference>
<dbReference type="SUPFAM" id="SSF143791">
    <property type="entry name" value="DUSP-like"/>
    <property type="match status" value="1"/>
</dbReference>
<keyword evidence="7" id="KW-1185">Reference proteome</keyword>
<protein>
    <recommendedName>
        <fullName evidence="5">DUSP domain-containing protein</fullName>
    </recommendedName>
</protein>